<dbReference type="SUPFAM" id="SSF48452">
    <property type="entry name" value="TPR-like"/>
    <property type="match status" value="1"/>
</dbReference>
<dbReference type="RefSeq" id="WP_380536084.1">
    <property type="nucleotide sequence ID" value="NZ_JBHFAB010000008.1"/>
</dbReference>
<comment type="caution">
    <text evidence="1">The sequence shown here is derived from an EMBL/GenBank/DDBJ whole genome shotgun (WGS) entry which is preliminary data.</text>
</comment>
<dbReference type="Proteomes" id="UP001592531">
    <property type="component" value="Unassembled WGS sequence"/>
</dbReference>
<evidence type="ECO:0000313" key="1">
    <source>
        <dbReference type="EMBL" id="MFC1417743.1"/>
    </source>
</evidence>
<dbReference type="EMBL" id="JBHFAB010000008">
    <property type="protein sequence ID" value="MFC1417743.1"/>
    <property type="molecule type" value="Genomic_DNA"/>
</dbReference>
<dbReference type="InterPro" id="IPR001387">
    <property type="entry name" value="Cro/C1-type_HTH"/>
</dbReference>
<reference evidence="1 2" key="1">
    <citation type="submission" date="2024-09" db="EMBL/GenBank/DDBJ databases">
        <authorList>
            <person name="Lee S.D."/>
        </authorList>
    </citation>
    <scope>NUCLEOTIDE SEQUENCE [LARGE SCALE GENOMIC DNA]</scope>
    <source>
        <strain evidence="1 2">N8-3</strain>
    </source>
</reference>
<accession>A0ABV6VVS1</accession>
<organism evidence="1 2">
    <name type="scientific">Streptacidiphilus cavernicola</name>
    <dbReference type="NCBI Taxonomy" id="3342716"/>
    <lineage>
        <taxon>Bacteria</taxon>
        <taxon>Bacillati</taxon>
        <taxon>Actinomycetota</taxon>
        <taxon>Actinomycetes</taxon>
        <taxon>Kitasatosporales</taxon>
        <taxon>Streptomycetaceae</taxon>
        <taxon>Streptacidiphilus</taxon>
    </lineage>
</organism>
<evidence type="ECO:0000313" key="2">
    <source>
        <dbReference type="Proteomes" id="UP001592531"/>
    </source>
</evidence>
<gene>
    <name evidence="1" type="ORF">ACEZDE_13950</name>
</gene>
<proteinExistence type="predicted"/>
<protein>
    <submittedName>
        <fullName evidence="1">Helix-turn-helix transcriptional regulator</fullName>
    </submittedName>
</protein>
<keyword evidence="2" id="KW-1185">Reference proteome</keyword>
<dbReference type="CDD" id="cd00093">
    <property type="entry name" value="HTH_XRE"/>
    <property type="match status" value="1"/>
</dbReference>
<sequence length="420" mass="45319">MGDNTALRERIAQLGLTQSELAHQINTAIGNLTGRYGTVSERTIHGLLTRTRWPQAKQRAALEAVFGCPVEQLGFTPPKNQDQHRSQPEQPVRRRAFLTSTTGVAAAVALPILAPPAVGSSDVLRLRSGLDALTDLDDRRGGHRALETAALAGAATAVNLQQGRASERIHQRLYSLAADYTAVAAWSCIDARELDRAQQHLDRATTLAGLSGDAVVQLRVWNFMAMLAHHGQRPADAIAAAHAAGATQAARRDPLYASLVHARTAVGHSDRRDRQAALRSLGLARDALGKAADQPRPSWVAFYGPAELQAINAIVRQQLGEHEQAEAASHQAISAIPPQFRRNRALATVRLAQAQLGQGDVDLACGSAHRVIDLMAGDPLPGRMRTLLGDFHRTLLTAAPHTPATLEWADRARTEWSRQP</sequence>
<name>A0ABV6VVS1_9ACTN</name>
<dbReference type="InterPro" id="IPR011990">
    <property type="entry name" value="TPR-like_helical_dom_sf"/>
</dbReference>